<feature type="compositionally biased region" description="Basic and acidic residues" evidence="1">
    <location>
        <begin position="1"/>
        <end position="18"/>
    </location>
</feature>
<feature type="region of interest" description="Disordered" evidence="1">
    <location>
        <begin position="1"/>
        <end position="38"/>
    </location>
</feature>
<name>U6MVD3_9EIME</name>
<reference evidence="2" key="2">
    <citation type="submission" date="2013-10" db="EMBL/GenBank/DDBJ databases">
        <authorList>
            <person name="Aslett M."/>
        </authorList>
    </citation>
    <scope>NUCLEOTIDE SEQUENCE [LARGE SCALE GENOMIC DNA]</scope>
    <source>
        <strain evidence="2">Houghton</strain>
    </source>
</reference>
<reference evidence="2" key="1">
    <citation type="submission" date="2013-10" db="EMBL/GenBank/DDBJ databases">
        <title>Genomic analysis of the causative agents of coccidiosis in chickens.</title>
        <authorList>
            <person name="Reid A.J."/>
            <person name="Blake D."/>
            <person name="Billington K."/>
            <person name="Browne H."/>
            <person name="Dunn M."/>
            <person name="Hung S."/>
            <person name="Kawahara F."/>
            <person name="Miranda-Saavedra D."/>
            <person name="Mourier T."/>
            <person name="Nagra H."/>
            <person name="Otto T.D."/>
            <person name="Rawlings N."/>
            <person name="Sanchez A."/>
            <person name="Sanders M."/>
            <person name="Subramaniam C."/>
            <person name="Tay Y."/>
            <person name="Dear P."/>
            <person name="Doerig C."/>
            <person name="Gruber A."/>
            <person name="Parkinson J."/>
            <person name="Shirley M."/>
            <person name="Wan K.L."/>
            <person name="Berriman M."/>
            <person name="Tomley F."/>
            <person name="Pain A."/>
        </authorList>
    </citation>
    <scope>NUCLEOTIDE SEQUENCE [LARGE SCALE GENOMIC DNA]</scope>
    <source>
        <strain evidence="2">Houghton</strain>
    </source>
</reference>
<evidence type="ECO:0000256" key="1">
    <source>
        <dbReference type="SAM" id="MobiDB-lite"/>
    </source>
</evidence>
<sequence>FAAHMDEEATGPKEEVKRLISNFKEAMEEEEEEEEEEE</sequence>
<keyword evidence="3" id="KW-1185">Reference proteome</keyword>
<organism evidence="2 3">
    <name type="scientific">Eimeria necatrix</name>
    <dbReference type="NCBI Taxonomy" id="51315"/>
    <lineage>
        <taxon>Eukaryota</taxon>
        <taxon>Sar</taxon>
        <taxon>Alveolata</taxon>
        <taxon>Apicomplexa</taxon>
        <taxon>Conoidasida</taxon>
        <taxon>Coccidia</taxon>
        <taxon>Eucoccidiorida</taxon>
        <taxon>Eimeriorina</taxon>
        <taxon>Eimeriidae</taxon>
        <taxon>Eimeria</taxon>
    </lineage>
</organism>
<protein>
    <submittedName>
        <fullName evidence="2">Uncharacterized protein</fullName>
    </submittedName>
</protein>
<accession>U6MVD3</accession>
<dbReference type="EMBL" id="HG723601">
    <property type="protein sequence ID" value="CDJ66429.1"/>
    <property type="molecule type" value="Genomic_DNA"/>
</dbReference>
<evidence type="ECO:0000313" key="2">
    <source>
        <dbReference type="EMBL" id="CDJ66429.1"/>
    </source>
</evidence>
<feature type="compositionally biased region" description="Acidic residues" evidence="1">
    <location>
        <begin position="27"/>
        <end position="38"/>
    </location>
</feature>
<feature type="non-terminal residue" evidence="2">
    <location>
        <position position="1"/>
    </location>
</feature>
<evidence type="ECO:0000313" key="3">
    <source>
        <dbReference type="Proteomes" id="UP000030754"/>
    </source>
</evidence>
<dbReference type="VEuPathDB" id="ToxoDB:ENH_00020240"/>
<dbReference type="RefSeq" id="XP_013434897.1">
    <property type="nucleotide sequence ID" value="XM_013579443.1"/>
</dbReference>
<dbReference type="Proteomes" id="UP000030754">
    <property type="component" value="Unassembled WGS sequence"/>
</dbReference>
<dbReference type="GeneID" id="25472197"/>
<proteinExistence type="predicted"/>
<gene>
    <name evidence="2" type="ORF">ENH_00020240</name>
</gene>
<dbReference type="AlphaFoldDB" id="U6MVD3"/>